<dbReference type="GO" id="GO:0046872">
    <property type="term" value="F:metal ion binding"/>
    <property type="evidence" value="ECO:0007669"/>
    <property type="project" value="InterPro"/>
</dbReference>
<dbReference type="NCBIfam" id="TIGR03083">
    <property type="entry name" value="maleylpyruvate isomerase family mycothiol-dependent enzyme"/>
    <property type="match status" value="1"/>
</dbReference>
<accession>A0A7D6VA59</accession>
<sequence length="231" mass="25266">MDFLAVLRDKLTAFGALITPEADLTTPVPSCGDWTFYDLVDHMGQGNLWVVTAVAENRGDYEGPAAPKDPTDLRAWYDETAHAIVQSLSAAPETPAWTFTRLLPRNVAFWRRRRAQETLMHLWDARNALGAPEAFEPALADDGIAEVFELFAQRMIDRGLATTPTSALRITTTDTARTWTYGPGEPVAELSGPTSDLLLALWGRKPASDPGFTWSGDRTAGERVLAGPLVP</sequence>
<reference evidence="3 4" key="1">
    <citation type="submission" date="2020-07" db="EMBL/GenBank/DDBJ databases">
        <authorList>
            <person name="Zhuang K."/>
            <person name="Ran Y."/>
        </authorList>
    </citation>
    <scope>NUCLEOTIDE SEQUENCE [LARGE SCALE GENOMIC DNA]</scope>
    <source>
        <strain evidence="3 4">WCH-YHL-001</strain>
    </source>
</reference>
<dbReference type="SUPFAM" id="SSF109854">
    <property type="entry name" value="DinB/YfiT-like putative metalloenzymes"/>
    <property type="match status" value="1"/>
</dbReference>
<dbReference type="Proteomes" id="UP000515512">
    <property type="component" value="Chromosome"/>
</dbReference>
<dbReference type="InterPro" id="IPR010872">
    <property type="entry name" value="MDMPI_C-term_domain"/>
</dbReference>
<proteinExistence type="predicted"/>
<keyword evidence="3" id="KW-0670">Pyruvate</keyword>
<name>A0A7D6VA59_9NOCA</name>
<dbReference type="GO" id="GO:0005886">
    <property type="term" value="C:plasma membrane"/>
    <property type="evidence" value="ECO:0007669"/>
    <property type="project" value="TreeGrafter"/>
</dbReference>
<gene>
    <name evidence="3" type="ORF">H0264_04100</name>
</gene>
<keyword evidence="3" id="KW-0413">Isomerase</keyword>
<dbReference type="KEGG" id="nhu:H0264_04100"/>
<dbReference type="Pfam" id="PF11716">
    <property type="entry name" value="MDMPI_N"/>
    <property type="match status" value="1"/>
</dbReference>
<evidence type="ECO:0000259" key="2">
    <source>
        <dbReference type="Pfam" id="PF11716"/>
    </source>
</evidence>
<dbReference type="Pfam" id="PF07398">
    <property type="entry name" value="MDMPI_C"/>
    <property type="match status" value="1"/>
</dbReference>
<dbReference type="InterPro" id="IPR017517">
    <property type="entry name" value="Maleyloyr_isom"/>
</dbReference>
<dbReference type="PANTHER" id="PTHR40758:SF1">
    <property type="entry name" value="CONSERVED PROTEIN"/>
    <property type="match status" value="1"/>
</dbReference>
<keyword evidence="4" id="KW-1185">Reference proteome</keyword>
<dbReference type="EMBL" id="CP059399">
    <property type="protein sequence ID" value="QLY31532.1"/>
    <property type="molecule type" value="Genomic_DNA"/>
</dbReference>
<dbReference type="InterPro" id="IPR024344">
    <property type="entry name" value="MDMPI_metal-binding"/>
</dbReference>
<dbReference type="AlphaFoldDB" id="A0A7D6VA59"/>
<dbReference type="RefSeq" id="WP_181582723.1">
    <property type="nucleotide sequence ID" value="NZ_CP059399.1"/>
</dbReference>
<evidence type="ECO:0000259" key="1">
    <source>
        <dbReference type="Pfam" id="PF07398"/>
    </source>
</evidence>
<dbReference type="InterPro" id="IPR034660">
    <property type="entry name" value="DinB/YfiT-like"/>
</dbReference>
<evidence type="ECO:0000313" key="4">
    <source>
        <dbReference type="Proteomes" id="UP000515512"/>
    </source>
</evidence>
<organism evidence="3 4">
    <name type="scientific">Nocardia huaxiensis</name>
    <dbReference type="NCBI Taxonomy" id="2755382"/>
    <lineage>
        <taxon>Bacteria</taxon>
        <taxon>Bacillati</taxon>
        <taxon>Actinomycetota</taxon>
        <taxon>Actinomycetes</taxon>
        <taxon>Mycobacteriales</taxon>
        <taxon>Nocardiaceae</taxon>
        <taxon>Nocardia</taxon>
    </lineage>
</organism>
<protein>
    <submittedName>
        <fullName evidence="3">Maleylpyruvate isomerase family mycothiol-dependent enzyme</fullName>
    </submittedName>
</protein>
<dbReference type="GO" id="GO:0016853">
    <property type="term" value="F:isomerase activity"/>
    <property type="evidence" value="ECO:0007669"/>
    <property type="project" value="UniProtKB-KW"/>
</dbReference>
<feature type="domain" description="MDMPI C-terminal" evidence="1">
    <location>
        <begin position="139"/>
        <end position="221"/>
    </location>
</feature>
<evidence type="ECO:0000313" key="3">
    <source>
        <dbReference type="EMBL" id="QLY31532.1"/>
    </source>
</evidence>
<feature type="domain" description="Mycothiol-dependent maleylpyruvate isomerase metal-binding" evidence="2">
    <location>
        <begin position="7"/>
        <end position="126"/>
    </location>
</feature>
<dbReference type="PANTHER" id="PTHR40758">
    <property type="entry name" value="CONSERVED PROTEIN"/>
    <property type="match status" value="1"/>
</dbReference>